<dbReference type="NCBIfam" id="NF005687">
    <property type="entry name" value="PRK07487.1"/>
    <property type="match status" value="1"/>
</dbReference>
<evidence type="ECO:0000256" key="1">
    <source>
        <dbReference type="ARBA" id="ARBA00009199"/>
    </source>
</evidence>
<dbReference type="InterPro" id="IPR020556">
    <property type="entry name" value="Amidase_CS"/>
</dbReference>
<gene>
    <name evidence="3" type="ORF">HRJ34_10890</name>
</gene>
<comment type="similarity">
    <text evidence="1">Belongs to the amidase family.</text>
</comment>
<proteinExistence type="inferred from homology"/>
<evidence type="ECO:0000259" key="2">
    <source>
        <dbReference type="Pfam" id="PF01425"/>
    </source>
</evidence>
<dbReference type="SUPFAM" id="SSF75304">
    <property type="entry name" value="Amidase signature (AS) enzymes"/>
    <property type="match status" value="1"/>
</dbReference>
<dbReference type="RefSeq" id="WP_208634090.1">
    <property type="nucleotide sequence ID" value="NZ_CP059319.1"/>
</dbReference>
<dbReference type="Pfam" id="PF01425">
    <property type="entry name" value="Amidase"/>
    <property type="match status" value="1"/>
</dbReference>
<organism evidence="3 4">
    <name type="scientific">Rhizorhabdus wittichii</name>
    <dbReference type="NCBI Taxonomy" id="160791"/>
    <lineage>
        <taxon>Bacteria</taxon>
        <taxon>Pseudomonadati</taxon>
        <taxon>Pseudomonadota</taxon>
        <taxon>Alphaproteobacteria</taxon>
        <taxon>Sphingomonadales</taxon>
        <taxon>Sphingomonadaceae</taxon>
        <taxon>Rhizorhabdus</taxon>
    </lineage>
</organism>
<dbReference type="PROSITE" id="PS00571">
    <property type="entry name" value="AMIDASES"/>
    <property type="match status" value="1"/>
</dbReference>
<reference evidence="3" key="1">
    <citation type="submission" date="2020-07" db="EMBL/GenBank/DDBJ databases">
        <authorList>
            <person name="Camacho E."/>
        </authorList>
    </citation>
    <scope>NUCLEOTIDE SEQUENCE</scope>
    <source>
        <strain evidence="3">MPO218</strain>
    </source>
</reference>
<dbReference type="InterPro" id="IPR000120">
    <property type="entry name" value="Amidase"/>
</dbReference>
<dbReference type="PANTHER" id="PTHR11895:SF7">
    <property type="entry name" value="GLUTAMYL-TRNA(GLN) AMIDOTRANSFERASE SUBUNIT A, MITOCHONDRIAL"/>
    <property type="match status" value="1"/>
</dbReference>
<dbReference type="Proteomes" id="UP000664914">
    <property type="component" value="Chromosome"/>
</dbReference>
<name>A0A975D777_9SPHN</name>
<reference evidence="3" key="2">
    <citation type="submission" date="2021-04" db="EMBL/GenBank/DDBJ databases">
        <title>Isolation and genomic analysis of the ibuprofen-degrading bacterium Sphingomonas strain MPO218.</title>
        <authorList>
            <person name="Aulestia M."/>
            <person name="Flores A."/>
            <person name="Mangas E.L."/>
            <person name="Perez-Pulido A.J."/>
            <person name="Santero E."/>
            <person name="Camacho E.M."/>
        </authorList>
    </citation>
    <scope>NUCLEOTIDE SEQUENCE</scope>
    <source>
        <strain evidence="3">MPO218</strain>
    </source>
</reference>
<dbReference type="PANTHER" id="PTHR11895">
    <property type="entry name" value="TRANSAMIDASE"/>
    <property type="match status" value="1"/>
</dbReference>
<dbReference type="Gene3D" id="3.90.1300.10">
    <property type="entry name" value="Amidase signature (AS) domain"/>
    <property type="match status" value="1"/>
</dbReference>
<dbReference type="EMBL" id="CP059319">
    <property type="protein sequence ID" value="QTH23963.1"/>
    <property type="molecule type" value="Genomic_DNA"/>
</dbReference>
<dbReference type="InterPro" id="IPR036928">
    <property type="entry name" value="AS_sf"/>
</dbReference>
<dbReference type="AlphaFoldDB" id="A0A975D777"/>
<protein>
    <submittedName>
        <fullName evidence="3">Indole acetimide hydrolase</fullName>
    </submittedName>
</protein>
<sequence length="469" mass="49371">MSELWRLSASEMARQMAAGEVTSRELVEAHLARIDAVNPRVNAVVRVLRDEALKAAGDADRKRWEGARLGSLHGVPFTIKDCIDVAGLPTTWGSAVLAEAISPVDAPVVEKMRAAGAIPIGRTNLPDFAMRPSTDSSLYGLTRNPWDHDRTAGGSSGGDAAALASGMTPIGLGSDLGGSLRNPANACGIVSVRPSAGRVPIAQQVPGPDQHISNQLMNVQGPMARTVADVRLVLEAIIGAHPKDPWAIDAPLVGKPIPSPIRVAVLTTLPGAPLESAVADAVRGAADALANAGYDVVEACPPRYEEAIETWGQIIVGDQRFGAEGMLPLLSPDTLRYFNFYLDGVPPFASSFEMSEALIRRHAIAMEWSAFQEDHPIILGPTWTRVTPGHGYDLEAGSLAGLLETIRPVTPANLLGLPSVCVPSRLDPATGLPIGVLVGGRRFREDICLDAAAIVEAAAGVATPIDPRF</sequence>
<dbReference type="GO" id="GO:0016787">
    <property type="term" value="F:hydrolase activity"/>
    <property type="evidence" value="ECO:0007669"/>
    <property type="project" value="UniProtKB-KW"/>
</dbReference>
<keyword evidence="3" id="KW-0378">Hydrolase</keyword>
<evidence type="ECO:0000313" key="3">
    <source>
        <dbReference type="EMBL" id="QTH23963.1"/>
    </source>
</evidence>
<accession>A0A975D777</accession>
<evidence type="ECO:0000313" key="4">
    <source>
        <dbReference type="Proteomes" id="UP000664914"/>
    </source>
</evidence>
<dbReference type="InterPro" id="IPR023631">
    <property type="entry name" value="Amidase_dom"/>
</dbReference>
<feature type="domain" description="Amidase" evidence="2">
    <location>
        <begin position="25"/>
        <end position="449"/>
    </location>
</feature>